<keyword evidence="3" id="KW-0813">Transport</keyword>
<evidence type="ECO:0000256" key="2">
    <source>
        <dbReference type="ARBA" id="ARBA00008520"/>
    </source>
</evidence>
<proteinExistence type="inferred from homology"/>
<dbReference type="InterPro" id="IPR022387">
    <property type="entry name" value="Bind_CPR0540"/>
</dbReference>
<keyword evidence="4 5" id="KW-0732">Signal</keyword>
<evidence type="ECO:0000256" key="4">
    <source>
        <dbReference type="ARBA" id="ARBA00022729"/>
    </source>
</evidence>
<sequence length="447" mass="47521">MQLTRRAFMVGLAASAATVPLAACSPGSRTTASTSGGAGKASGVIKVAAFENAYGAAIYKQVAEAFEKATGAKVELTVSKTIDQELTPQVAAGNFPDVVFMGVGGKTGFTDKFVQNKSLEPLNDILKITNKGETTTIGDKLLPGMVGNLTTNPYDDDRLMLAPTFMAPAGLVYNKTLFTKNGWTLPATWDEFFALGDEVKAKGVSLFTYPTAGYFDTFFFALLSSIGGDDYFKKVMSYEKNIWTGSEATQALNLVGKLLTQYTLPQTVGYANNQDYTKNQAALMADKALFCPDGSWVAGEMKDAPRSAGFAWGLTTVPAMKKEDRHLTSFIESVWIPSGAKNKASAKTFIAWLYSDKATGLFAKAGAAMPTKTGTKGLPAEVAPFYTVYDEPGLKSTIGGFKSAKAVPGIDMKTALLDSVDSVASGKLSVKDWQAKVNEASNKLGGY</sequence>
<dbReference type="PANTHER" id="PTHR43649:SF31">
    <property type="entry name" value="SN-GLYCEROL-3-PHOSPHATE-BINDING PERIPLASMIC PROTEIN UGPB"/>
    <property type="match status" value="1"/>
</dbReference>
<feature type="signal peptide" evidence="5">
    <location>
        <begin position="1"/>
        <end position="22"/>
    </location>
</feature>
<dbReference type="PROSITE" id="PS51318">
    <property type="entry name" value="TAT"/>
    <property type="match status" value="1"/>
</dbReference>
<keyword evidence="7" id="KW-1185">Reference proteome</keyword>
<dbReference type="InterPro" id="IPR006311">
    <property type="entry name" value="TAT_signal"/>
</dbReference>
<dbReference type="PANTHER" id="PTHR43649">
    <property type="entry name" value="ARABINOSE-BINDING PROTEIN-RELATED"/>
    <property type="match status" value="1"/>
</dbReference>
<dbReference type="NCBIfam" id="TIGR03850">
    <property type="entry name" value="bind_CPR_0540"/>
    <property type="match status" value="1"/>
</dbReference>
<dbReference type="SUPFAM" id="SSF53850">
    <property type="entry name" value="Periplasmic binding protein-like II"/>
    <property type="match status" value="1"/>
</dbReference>
<accession>A0ABM7GUE2</accession>
<evidence type="ECO:0000256" key="3">
    <source>
        <dbReference type="ARBA" id="ARBA00022448"/>
    </source>
</evidence>
<dbReference type="EMBL" id="AP019723">
    <property type="protein sequence ID" value="BBK83467.1"/>
    <property type="molecule type" value="Genomic_DNA"/>
</dbReference>
<dbReference type="InterPro" id="IPR050490">
    <property type="entry name" value="Bact_solute-bd_prot1"/>
</dbReference>
<comment type="subcellular location">
    <subcellularLocation>
        <location evidence="1">Cell envelope</location>
    </subcellularLocation>
</comment>
<evidence type="ECO:0000256" key="1">
    <source>
        <dbReference type="ARBA" id="ARBA00004196"/>
    </source>
</evidence>
<dbReference type="Proteomes" id="UP000318594">
    <property type="component" value="Chromosome"/>
</dbReference>
<dbReference type="Pfam" id="PF01547">
    <property type="entry name" value="SBP_bac_1"/>
    <property type="match status" value="1"/>
</dbReference>
<protein>
    <submittedName>
        <fullName evidence="6">Carbohydrate ABC transporter, N-acetylglucosamine/diacetylchitobiose-binding protein</fullName>
    </submittedName>
</protein>
<evidence type="ECO:0000256" key="5">
    <source>
        <dbReference type="SAM" id="SignalP"/>
    </source>
</evidence>
<comment type="similarity">
    <text evidence="2">Belongs to the bacterial solute-binding protein 1 family.</text>
</comment>
<organism evidence="6 7">
    <name type="scientific">Cutibacterium acnes subsp. acnes</name>
    <dbReference type="NCBI Taxonomy" id="1734925"/>
    <lineage>
        <taxon>Bacteria</taxon>
        <taxon>Bacillati</taxon>
        <taxon>Actinomycetota</taxon>
        <taxon>Actinomycetes</taxon>
        <taxon>Propionibacteriales</taxon>
        <taxon>Propionibacteriaceae</taxon>
        <taxon>Cutibacterium</taxon>
    </lineage>
</organism>
<feature type="chain" id="PRO_5045198321" evidence="5">
    <location>
        <begin position="23"/>
        <end position="447"/>
    </location>
</feature>
<dbReference type="Gene3D" id="3.40.190.10">
    <property type="entry name" value="Periplasmic binding protein-like II"/>
    <property type="match status" value="1"/>
</dbReference>
<dbReference type="InterPro" id="IPR006059">
    <property type="entry name" value="SBP"/>
</dbReference>
<evidence type="ECO:0000313" key="6">
    <source>
        <dbReference type="EMBL" id="BBK83467.1"/>
    </source>
</evidence>
<name>A0ABM7GUE2_CUTAC</name>
<reference evidence="6 7" key="1">
    <citation type="submission" date="2019-06" db="EMBL/GenBank/DDBJ databases">
        <title>Complete genome sequence of Cutibacterium acnes subsp. acnes NBRC 107605.</title>
        <authorList>
            <person name="Miura T."/>
            <person name="Furukawa M."/>
            <person name="Shimamura M."/>
            <person name="Ohyama Y."/>
            <person name="Yamazoe A."/>
            <person name="Kawasaki H."/>
        </authorList>
    </citation>
    <scope>NUCLEOTIDE SEQUENCE [LARGE SCALE GENOMIC DNA]</scope>
    <source>
        <strain evidence="6 7">NBRC 107605</strain>
    </source>
</reference>
<gene>
    <name evidence="6" type="ORF">CacPP4_00820</name>
</gene>
<evidence type="ECO:0000313" key="7">
    <source>
        <dbReference type="Proteomes" id="UP000318594"/>
    </source>
</evidence>